<feature type="domain" description="Blue (type 1) copper" evidence="8">
    <location>
        <begin position="98"/>
        <end position="182"/>
    </location>
</feature>
<dbReference type="GO" id="GO:0009055">
    <property type="term" value="F:electron transfer activity"/>
    <property type="evidence" value="ECO:0007669"/>
    <property type="project" value="InterPro"/>
</dbReference>
<dbReference type="GO" id="GO:0016020">
    <property type="term" value="C:membrane"/>
    <property type="evidence" value="ECO:0007669"/>
    <property type="project" value="UniProtKB-SubCell"/>
</dbReference>
<dbReference type="Gene3D" id="2.60.40.420">
    <property type="entry name" value="Cupredoxins - blue copper proteins"/>
    <property type="match status" value="1"/>
</dbReference>
<keyword evidence="4" id="KW-0249">Electron transport</keyword>
<accession>Q9HRS0</accession>
<name>Q9HRS0_HALSA</name>
<keyword evidence="2" id="KW-0813">Transport</keyword>
<dbReference type="InterPro" id="IPR000923">
    <property type="entry name" value="BlueCu_1"/>
</dbReference>
<feature type="binding site" evidence="7">
    <location>
        <position position="176"/>
    </location>
    <ligand>
        <name>Cu cation</name>
        <dbReference type="ChEBI" id="CHEBI:23378"/>
    </ligand>
</feature>
<dbReference type="KEGG" id="hal:VNG_0573C"/>
<evidence type="ECO:0000256" key="6">
    <source>
        <dbReference type="ARBA" id="ARBA00023136"/>
    </source>
</evidence>
<evidence type="ECO:0000259" key="8">
    <source>
        <dbReference type="Pfam" id="PF00127"/>
    </source>
</evidence>
<gene>
    <name evidence="9" type="ordered locus">VNG_0573C</name>
</gene>
<dbReference type="PATRIC" id="fig|64091.14.peg.437"/>
<dbReference type="InterPro" id="IPR006311">
    <property type="entry name" value="TAT_signal"/>
</dbReference>
<evidence type="ECO:0000313" key="10">
    <source>
        <dbReference type="Proteomes" id="UP000000554"/>
    </source>
</evidence>
<dbReference type="PANTHER" id="PTHR34192:SF10">
    <property type="entry name" value="PLASTOCYANIN MAJOR ISOFORM, CHLOROPLASTIC-RELATED"/>
    <property type="match status" value="1"/>
</dbReference>
<reference evidence="9 10" key="1">
    <citation type="journal article" date="2000" name="Proc. Natl. Acad. Sci. U.S.A.">
        <title>Genome sequence of Halobacterium species NRC-1.</title>
        <authorList>
            <person name="Ng W.V."/>
            <person name="Kennedy S.P."/>
            <person name="Mahairas G.G."/>
            <person name="Berquist B."/>
            <person name="Pan M."/>
            <person name="Shukla H.D."/>
            <person name="Lasky S.R."/>
            <person name="Baliga N.S."/>
            <person name="Thorsson V."/>
            <person name="Sbrogna J."/>
            <person name="Swartzell S."/>
            <person name="Weir D."/>
            <person name="Hall J."/>
            <person name="Dahl T.A."/>
            <person name="Welti R."/>
            <person name="Goo Y.A."/>
            <person name="Leithauser B."/>
            <person name="Keller K."/>
            <person name="Cruz R."/>
            <person name="Danson M.J."/>
            <person name="Hough D.W."/>
            <person name="Maddocks D.G."/>
            <person name="Jablonski P.E."/>
            <person name="Krebs M.P."/>
            <person name="Angevine C.M."/>
            <person name="Dale H."/>
            <person name="Isenbarger T.A."/>
            <person name="Peck R.F."/>
            <person name="Pohlschroder M."/>
            <person name="Spudich J.L."/>
            <person name="Jung K.W."/>
            <person name="Alam M."/>
            <person name="Freitas T."/>
            <person name="Hou S."/>
            <person name="Daniels C.J."/>
            <person name="Dennis P.P."/>
            <person name="Omer A.D."/>
            <person name="Ebhardt H."/>
            <person name="Lowe T.M."/>
            <person name="Liang P."/>
            <person name="Riley M."/>
            <person name="Hood L."/>
            <person name="DasSarma S."/>
        </authorList>
    </citation>
    <scope>NUCLEOTIDE SEQUENCE [LARGE SCALE GENOMIC DNA]</scope>
    <source>
        <strain evidence="10">ATCC 700922 / JCM 11081 / NRC-1</strain>
    </source>
</reference>
<dbReference type="Proteomes" id="UP000000554">
    <property type="component" value="Chromosome"/>
</dbReference>
<dbReference type="SUPFAM" id="SSF49503">
    <property type="entry name" value="Cupredoxins"/>
    <property type="match status" value="1"/>
</dbReference>
<evidence type="ECO:0000256" key="1">
    <source>
        <dbReference type="ARBA" id="ARBA00004370"/>
    </source>
</evidence>
<dbReference type="PRINTS" id="PR00157">
    <property type="entry name" value="PLASTOCYANIN"/>
</dbReference>
<dbReference type="PaxDb" id="64091-VNG_0573C"/>
<dbReference type="PROSITE" id="PS00196">
    <property type="entry name" value="COPPER_BLUE"/>
    <property type="match status" value="1"/>
</dbReference>
<dbReference type="HOGENOM" id="CLU_084115_1_0_2"/>
<dbReference type="PROSITE" id="PS51318">
    <property type="entry name" value="TAT"/>
    <property type="match status" value="1"/>
</dbReference>
<sequence length="230" mass="23615">MGGSSVPPMISVLERRTCGRALSVAASRGRVANGQTKVFSSRDSLAARMNSETDVGVSRRSVLRGGVAAAAGAAATGTAAAAEGEGGDGGGEKVVKVGPNGSNVFKPAEMYVKPGTKVRFVWESGGHNVHATEVPGDADWGVSTDIAGPPKEYTHTFDGPTGEYNYVCTPHASLGMKGTIIVTDSPPENKGYQTIVPDSAKTMAVGAMGSMTSVLGLAYFFMKYGGDYGE</sequence>
<evidence type="ECO:0000256" key="7">
    <source>
        <dbReference type="PIRSR" id="PIRSR602387-1"/>
    </source>
</evidence>
<dbReference type="CDD" id="cd04220">
    <property type="entry name" value="Halocyanin"/>
    <property type="match status" value="1"/>
</dbReference>
<dbReference type="InterPro" id="IPR028871">
    <property type="entry name" value="BlueCu_1_BS"/>
</dbReference>
<feature type="binding site" evidence="7">
    <location>
        <position position="171"/>
    </location>
    <ligand>
        <name>Cu cation</name>
        <dbReference type="ChEBI" id="CHEBI:23378"/>
    </ligand>
</feature>
<dbReference type="InterPro" id="IPR008972">
    <property type="entry name" value="Cupredoxin"/>
</dbReference>
<dbReference type="EMBL" id="AE004437">
    <property type="protein sequence ID" value="AAG19088.1"/>
    <property type="molecule type" value="Genomic_DNA"/>
</dbReference>
<evidence type="ECO:0000256" key="3">
    <source>
        <dbReference type="ARBA" id="ARBA00022723"/>
    </source>
</evidence>
<dbReference type="Pfam" id="PF00127">
    <property type="entry name" value="Copper-bind"/>
    <property type="match status" value="1"/>
</dbReference>
<proteinExistence type="predicted"/>
<dbReference type="STRING" id="64091.VNG_0573C"/>
<feature type="binding site" evidence="7">
    <location>
        <position position="168"/>
    </location>
    <ligand>
        <name>Cu cation</name>
        <dbReference type="ChEBI" id="CHEBI:23378"/>
    </ligand>
</feature>
<feature type="binding site" evidence="7">
    <location>
        <position position="127"/>
    </location>
    <ligand>
        <name>Cu cation</name>
        <dbReference type="ChEBI" id="CHEBI:23378"/>
    </ligand>
</feature>
<dbReference type="PIR" id="D84215">
    <property type="entry name" value="D84215"/>
</dbReference>
<keyword evidence="6" id="KW-0472">Membrane</keyword>
<keyword evidence="3 7" id="KW-0479">Metal-binding</keyword>
<dbReference type="GO" id="GO:0005507">
    <property type="term" value="F:copper ion binding"/>
    <property type="evidence" value="ECO:0007669"/>
    <property type="project" value="InterPro"/>
</dbReference>
<comment type="subcellular location">
    <subcellularLocation>
        <location evidence="1">Membrane</location>
    </subcellularLocation>
</comment>
<dbReference type="InterPro" id="IPR002387">
    <property type="entry name" value="Plastocyanin"/>
</dbReference>
<evidence type="ECO:0000256" key="2">
    <source>
        <dbReference type="ARBA" id="ARBA00022448"/>
    </source>
</evidence>
<comment type="cofactor">
    <cofactor evidence="7">
        <name>Cu(2+)</name>
        <dbReference type="ChEBI" id="CHEBI:29036"/>
    </cofactor>
    <text evidence="7">The crystal structure with reduced Cu(1+) has also been determined.</text>
</comment>
<evidence type="ECO:0000256" key="4">
    <source>
        <dbReference type="ARBA" id="ARBA00022982"/>
    </source>
</evidence>
<dbReference type="AlphaFoldDB" id="Q9HRS0"/>
<evidence type="ECO:0000256" key="5">
    <source>
        <dbReference type="ARBA" id="ARBA00023008"/>
    </source>
</evidence>
<evidence type="ECO:0000313" key="9">
    <source>
        <dbReference type="EMBL" id="AAG19088.1"/>
    </source>
</evidence>
<dbReference type="PANTHER" id="PTHR34192">
    <property type="entry name" value="PLASTOCYANIN MAJOR ISOFORM, CHLOROPLASTIC-RELATED"/>
    <property type="match status" value="1"/>
</dbReference>
<keyword evidence="5 7" id="KW-0186">Copper</keyword>
<keyword evidence="10" id="KW-1185">Reference proteome</keyword>
<dbReference type="InParanoid" id="Q9HRS0"/>
<organism evidence="9 10">
    <name type="scientific">Halobacterium salinarum (strain ATCC 700922 / JCM 11081 / NRC-1)</name>
    <name type="common">Halobacterium halobium</name>
    <dbReference type="NCBI Taxonomy" id="64091"/>
    <lineage>
        <taxon>Archaea</taxon>
        <taxon>Methanobacteriati</taxon>
        <taxon>Methanobacteriota</taxon>
        <taxon>Stenosarchaea group</taxon>
        <taxon>Halobacteria</taxon>
        <taxon>Halobacteriales</taxon>
        <taxon>Halobacteriaceae</taxon>
        <taxon>Halobacterium</taxon>
        <taxon>Halobacterium salinarum NRC-34001</taxon>
    </lineage>
</organism>
<protein>
    <recommendedName>
        <fullName evidence="8">Blue (type 1) copper domain-containing protein</fullName>
    </recommendedName>
</protein>